<evidence type="ECO:0000256" key="5">
    <source>
        <dbReference type="PIRSR" id="PIRSR606118-50"/>
    </source>
</evidence>
<evidence type="ECO:0000313" key="10">
    <source>
        <dbReference type="Proteomes" id="UP000242972"/>
    </source>
</evidence>
<sequence>MLIGYARVSTPEQSLNLQKDALIAAQCELIYDDVASGTNAERPGLKKALEYMRAGDVLIVWKLDRLGRSLTDLVSTINRLNAEGKGFKCLDQSFDTTTPQGKLIFQMFAALAEFERNIIRERTMAGLVAARARGRLGGRKPKMTADDIRLARVLMEDMTIPLGEIANKFQVSVKTLRRSVNRTPSGPPIPPRAPGRKSQRGH</sequence>
<evidence type="ECO:0000256" key="3">
    <source>
        <dbReference type="ARBA" id="ARBA00023125"/>
    </source>
</evidence>
<organism evidence="9 10">
    <name type="scientific">Sulfobacillus benefaciens</name>
    <dbReference type="NCBI Taxonomy" id="453960"/>
    <lineage>
        <taxon>Bacteria</taxon>
        <taxon>Bacillati</taxon>
        <taxon>Bacillota</taxon>
        <taxon>Clostridia</taxon>
        <taxon>Eubacteriales</taxon>
        <taxon>Clostridiales Family XVII. Incertae Sedis</taxon>
        <taxon>Sulfobacillus</taxon>
    </lineage>
</organism>
<dbReference type="InterPro" id="IPR006118">
    <property type="entry name" value="Recombinase_CS"/>
</dbReference>
<evidence type="ECO:0000259" key="8">
    <source>
        <dbReference type="PROSITE" id="PS51736"/>
    </source>
</evidence>
<evidence type="ECO:0000256" key="1">
    <source>
        <dbReference type="ARBA" id="ARBA00009913"/>
    </source>
</evidence>
<dbReference type="InterPro" id="IPR050639">
    <property type="entry name" value="SSR_resolvase"/>
</dbReference>
<dbReference type="PROSITE" id="PS00397">
    <property type="entry name" value="RECOMBINASES_1"/>
    <property type="match status" value="1"/>
</dbReference>
<dbReference type="PANTHER" id="PTHR30461:SF2">
    <property type="entry name" value="SERINE RECOMBINASE PINE-RELATED"/>
    <property type="match status" value="1"/>
</dbReference>
<evidence type="ECO:0000256" key="7">
    <source>
        <dbReference type="SAM" id="MobiDB-lite"/>
    </source>
</evidence>
<dbReference type="PANTHER" id="PTHR30461">
    <property type="entry name" value="DNA-INVERTASE FROM LAMBDOID PROPHAGE"/>
    <property type="match status" value="1"/>
</dbReference>
<accession>A0A2T2XBU4</accession>
<dbReference type="Pfam" id="PF00239">
    <property type="entry name" value="Resolvase"/>
    <property type="match status" value="1"/>
</dbReference>
<feature type="region of interest" description="Disordered" evidence="7">
    <location>
        <begin position="178"/>
        <end position="202"/>
    </location>
</feature>
<proteinExistence type="inferred from homology"/>
<dbReference type="GO" id="GO:0003677">
    <property type="term" value="F:DNA binding"/>
    <property type="evidence" value="ECO:0007669"/>
    <property type="project" value="UniProtKB-KW"/>
</dbReference>
<feature type="active site" description="O-(5'-phospho-DNA)-serine intermediate" evidence="5 6">
    <location>
        <position position="9"/>
    </location>
</feature>
<dbReference type="AlphaFoldDB" id="A0A2T2XBU4"/>
<dbReference type="SUPFAM" id="SSF53041">
    <property type="entry name" value="Resolvase-like"/>
    <property type="match status" value="1"/>
</dbReference>
<evidence type="ECO:0000313" key="9">
    <source>
        <dbReference type="EMBL" id="PSR31975.1"/>
    </source>
</evidence>
<dbReference type="InterPro" id="IPR006119">
    <property type="entry name" value="Resolv_N"/>
</dbReference>
<gene>
    <name evidence="9" type="ORF">C7B46_16350</name>
</gene>
<evidence type="ECO:0000256" key="4">
    <source>
        <dbReference type="ARBA" id="ARBA00023172"/>
    </source>
</evidence>
<comment type="similarity">
    <text evidence="1">Belongs to the site-specific recombinase resolvase family.</text>
</comment>
<dbReference type="EMBL" id="PXYW01000057">
    <property type="protein sequence ID" value="PSR31975.1"/>
    <property type="molecule type" value="Genomic_DNA"/>
</dbReference>
<dbReference type="Proteomes" id="UP000242972">
    <property type="component" value="Unassembled WGS sequence"/>
</dbReference>
<dbReference type="GO" id="GO:0015074">
    <property type="term" value="P:DNA integration"/>
    <property type="evidence" value="ECO:0007669"/>
    <property type="project" value="UniProtKB-KW"/>
</dbReference>
<evidence type="ECO:0000256" key="6">
    <source>
        <dbReference type="PROSITE-ProRule" id="PRU10137"/>
    </source>
</evidence>
<dbReference type="SMART" id="SM00857">
    <property type="entry name" value="Resolvase"/>
    <property type="match status" value="1"/>
</dbReference>
<evidence type="ECO:0000256" key="2">
    <source>
        <dbReference type="ARBA" id="ARBA00022908"/>
    </source>
</evidence>
<reference evidence="9 10" key="1">
    <citation type="journal article" date="2014" name="BMC Genomics">
        <title>Comparison of environmental and isolate Sulfobacillus genomes reveals diverse carbon, sulfur, nitrogen, and hydrogen metabolisms.</title>
        <authorList>
            <person name="Justice N.B."/>
            <person name="Norman A."/>
            <person name="Brown C.T."/>
            <person name="Singh A."/>
            <person name="Thomas B.C."/>
            <person name="Banfield J.F."/>
        </authorList>
    </citation>
    <scope>NUCLEOTIDE SEQUENCE [LARGE SCALE GENOMIC DNA]</scope>
    <source>
        <strain evidence="9">AMDSBA4</strain>
    </source>
</reference>
<keyword evidence="4" id="KW-0233">DNA recombination</keyword>
<dbReference type="Gene3D" id="3.40.50.1390">
    <property type="entry name" value="Resolvase, N-terminal catalytic domain"/>
    <property type="match status" value="1"/>
</dbReference>
<keyword evidence="3" id="KW-0238">DNA-binding</keyword>
<comment type="caution">
    <text evidence="9">The sequence shown here is derived from an EMBL/GenBank/DDBJ whole genome shotgun (WGS) entry which is preliminary data.</text>
</comment>
<dbReference type="GO" id="GO:0000150">
    <property type="term" value="F:DNA strand exchange activity"/>
    <property type="evidence" value="ECO:0007669"/>
    <property type="project" value="InterPro"/>
</dbReference>
<dbReference type="InterPro" id="IPR036162">
    <property type="entry name" value="Resolvase-like_N_sf"/>
</dbReference>
<dbReference type="FunFam" id="3.40.50.1390:FF:000001">
    <property type="entry name" value="DNA recombinase"/>
    <property type="match status" value="1"/>
</dbReference>
<dbReference type="PROSITE" id="PS51736">
    <property type="entry name" value="RECOMBINASES_3"/>
    <property type="match status" value="1"/>
</dbReference>
<keyword evidence="2" id="KW-0229">DNA integration</keyword>
<dbReference type="CDD" id="cd03768">
    <property type="entry name" value="SR_ResInv"/>
    <property type="match status" value="1"/>
</dbReference>
<dbReference type="Gene3D" id="1.10.10.60">
    <property type="entry name" value="Homeodomain-like"/>
    <property type="match status" value="1"/>
</dbReference>
<protein>
    <recommendedName>
        <fullName evidence="8">Resolvase/invertase-type recombinase catalytic domain-containing protein</fullName>
    </recommendedName>
</protein>
<feature type="domain" description="Resolvase/invertase-type recombinase catalytic" evidence="8">
    <location>
        <begin position="1"/>
        <end position="134"/>
    </location>
</feature>
<dbReference type="PROSITE" id="PS00398">
    <property type="entry name" value="RECOMBINASES_2"/>
    <property type="match status" value="1"/>
</dbReference>
<name>A0A2T2XBU4_9FIRM</name>